<dbReference type="OrthoDB" id="5514856at2759"/>
<protein>
    <submittedName>
        <fullName evidence="3">Uncharacterized protein</fullName>
    </submittedName>
</protein>
<reference evidence="3 4" key="1">
    <citation type="submission" date="2014-04" db="EMBL/GenBank/DDBJ databases">
        <authorList>
            <consortium name="DOE Joint Genome Institute"/>
            <person name="Kuo A."/>
            <person name="Zuccaro A."/>
            <person name="Kohler A."/>
            <person name="Nagy L.G."/>
            <person name="Floudas D."/>
            <person name="Copeland A."/>
            <person name="Barry K.W."/>
            <person name="Cichocki N."/>
            <person name="Veneault-Fourrey C."/>
            <person name="LaButti K."/>
            <person name="Lindquist E.A."/>
            <person name="Lipzen A."/>
            <person name="Lundell T."/>
            <person name="Morin E."/>
            <person name="Murat C."/>
            <person name="Sun H."/>
            <person name="Tunlid A."/>
            <person name="Henrissat B."/>
            <person name="Grigoriev I.V."/>
            <person name="Hibbett D.S."/>
            <person name="Martin F."/>
            <person name="Nordberg H.P."/>
            <person name="Cantor M.N."/>
            <person name="Hua S.X."/>
        </authorList>
    </citation>
    <scope>NUCLEOTIDE SEQUENCE [LARGE SCALE GENOMIC DNA]</scope>
    <source>
        <strain evidence="3 4">MAFF 305830</strain>
    </source>
</reference>
<feature type="transmembrane region" description="Helical" evidence="2">
    <location>
        <begin position="46"/>
        <end position="69"/>
    </location>
</feature>
<reference evidence="4" key="2">
    <citation type="submission" date="2015-01" db="EMBL/GenBank/DDBJ databases">
        <title>Evolutionary Origins and Diversification of the Mycorrhizal Mutualists.</title>
        <authorList>
            <consortium name="DOE Joint Genome Institute"/>
            <consortium name="Mycorrhizal Genomics Consortium"/>
            <person name="Kohler A."/>
            <person name="Kuo A."/>
            <person name="Nagy L.G."/>
            <person name="Floudas D."/>
            <person name="Copeland A."/>
            <person name="Barry K.W."/>
            <person name="Cichocki N."/>
            <person name="Veneault-Fourrey C."/>
            <person name="LaButti K."/>
            <person name="Lindquist E.A."/>
            <person name="Lipzen A."/>
            <person name="Lundell T."/>
            <person name="Morin E."/>
            <person name="Murat C."/>
            <person name="Riley R."/>
            <person name="Ohm R."/>
            <person name="Sun H."/>
            <person name="Tunlid A."/>
            <person name="Henrissat B."/>
            <person name="Grigoriev I.V."/>
            <person name="Hibbett D.S."/>
            <person name="Martin F."/>
        </authorList>
    </citation>
    <scope>NUCLEOTIDE SEQUENCE [LARGE SCALE GENOMIC DNA]</scope>
    <source>
        <strain evidence="4">MAFF 305830</strain>
    </source>
</reference>
<sequence length="79" mass="8438">MSKRANASHAHGSSMPAIHDGRRGAVGDESSFSRFMNEQIWAQDKLAGNINILVGAGFFAASIMATRLWGHFLLVPGAP</sequence>
<proteinExistence type="predicted"/>
<dbReference type="AlphaFoldDB" id="A0A0C2XV48"/>
<dbReference type="EMBL" id="KN824279">
    <property type="protein sequence ID" value="KIM32762.1"/>
    <property type="molecule type" value="Genomic_DNA"/>
</dbReference>
<evidence type="ECO:0000256" key="2">
    <source>
        <dbReference type="SAM" id="Phobius"/>
    </source>
</evidence>
<keyword evidence="2" id="KW-0472">Membrane</keyword>
<name>A0A0C2XV48_SERVB</name>
<evidence type="ECO:0000313" key="4">
    <source>
        <dbReference type="Proteomes" id="UP000054097"/>
    </source>
</evidence>
<gene>
    <name evidence="3" type="ORF">M408DRAFT_326505</name>
</gene>
<keyword evidence="2" id="KW-0812">Transmembrane</keyword>
<organism evidence="3 4">
    <name type="scientific">Serendipita vermifera MAFF 305830</name>
    <dbReference type="NCBI Taxonomy" id="933852"/>
    <lineage>
        <taxon>Eukaryota</taxon>
        <taxon>Fungi</taxon>
        <taxon>Dikarya</taxon>
        <taxon>Basidiomycota</taxon>
        <taxon>Agaricomycotina</taxon>
        <taxon>Agaricomycetes</taxon>
        <taxon>Sebacinales</taxon>
        <taxon>Serendipitaceae</taxon>
        <taxon>Serendipita</taxon>
    </lineage>
</organism>
<keyword evidence="2" id="KW-1133">Transmembrane helix</keyword>
<keyword evidence="4" id="KW-1185">Reference proteome</keyword>
<feature type="region of interest" description="Disordered" evidence="1">
    <location>
        <begin position="1"/>
        <end position="28"/>
    </location>
</feature>
<evidence type="ECO:0000313" key="3">
    <source>
        <dbReference type="EMBL" id="KIM32762.1"/>
    </source>
</evidence>
<dbReference type="HOGENOM" id="CLU_196995_0_0_1"/>
<accession>A0A0C2XV48</accession>
<dbReference type="Proteomes" id="UP000054097">
    <property type="component" value="Unassembled WGS sequence"/>
</dbReference>
<evidence type="ECO:0000256" key="1">
    <source>
        <dbReference type="SAM" id="MobiDB-lite"/>
    </source>
</evidence>